<keyword evidence="2" id="KW-0472">Membrane</keyword>
<dbReference type="PANTHER" id="PTHR20959">
    <property type="entry name" value="TRANSPORT AND GOLGI ORGANIZATION PROTEIN 6 FAMILY MEMBER"/>
    <property type="match status" value="1"/>
</dbReference>
<gene>
    <name evidence="4" type="ORF">O9G_000496</name>
</gene>
<name>A0A075AVF6_ROZAC</name>
<evidence type="ECO:0000313" key="4">
    <source>
        <dbReference type="EMBL" id="EPZ34311.1"/>
    </source>
</evidence>
<dbReference type="InterPro" id="IPR011989">
    <property type="entry name" value="ARM-like"/>
</dbReference>
<sequence length="506" mass="57991">MLQLQSNIFFRNFVIENLVISLTVMAIHSYAIMKEIFSLLIRDNELEMMSIFFLNYIRNPIALDGFKLGPGGGLCLEPSKESQEAININETFFTFLKELSSEELIISVTSKMVMELLESPGNDLLDLVIRLVDDFGESFLKYPNYLLNLSISVLDIKCETESEAIKATVLELCTIMFSDPESVKDLEQHSVILLKEKLESNLTDSDAKNLHKLISIYFLSYNNFINENKSKEEEAFFSELKQCMKQLNSEHVPARAAALYKLKLLIRKHKFLINEEILLQCFDTFLHHLKDEDSFVYLNAVKCLSTLTDLFPDKIIPKIFTEYASKFENIEISEDVYTGDDEYQIRLGESLLQTIQRLGSAVDCYVTMILPTLLRLIDRQRSSRLVSSALSLLSSIAEASPFSLRFEIFNISKFCADCIKMEPNVDIRRASLCLLKFILNGFGDDIYNFLNNDFVQEIHEIIIRIKEDPFEEDTIAKYHAIQAAEFIPEVAIGSPKKPLITIIKED</sequence>
<evidence type="ECO:0000256" key="1">
    <source>
        <dbReference type="ARBA" id="ARBA00005724"/>
    </source>
</evidence>
<dbReference type="InterPro" id="IPR016024">
    <property type="entry name" value="ARM-type_fold"/>
</dbReference>
<organism evidence="4 5">
    <name type="scientific">Rozella allomycis (strain CSF55)</name>
    <dbReference type="NCBI Taxonomy" id="988480"/>
    <lineage>
        <taxon>Eukaryota</taxon>
        <taxon>Fungi</taxon>
        <taxon>Fungi incertae sedis</taxon>
        <taxon>Cryptomycota</taxon>
        <taxon>Cryptomycota incertae sedis</taxon>
        <taxon>Rozella</taxon>
    </lineage>
</organism>
<keyword evidence="2" id="KW-0812">Transmembrane</keyword>
<dbReference type="Proteomes" id="UP000030755">
    <property type="component" value="Unassembled WGS sequence"/>
</dbReference>
<dbReference type="Pfam" id="PF10363">
    <property type="entry name" value="RTP1_C1"/>
    <property type="match status" value="1"/>
</dbReference>
<evidence type="ECO:0000256" key="2">
    <source>
        <dbReference type="SAM" id="Phobius"/>
    </source>
</evidence>
<comment type="similarity">
    <text evidence="1">Belongs to the Tango6 family.</text>
</comment>
<dbReference type="SUPFAM" id="SSF48371">
    <property type="entry name" value="ARM repeat"/>
    <property type="match status" value="1"/>
</dbReference>
<dbReference type="EMBL" id="KE560959">
    <property type="protein sequence ID" value="EPZ34311.1"/>
    <property type="molecule type" value="Genomic_DNA"/>
</dbReference>
<dbReference type="Gene3D" id="1.25.10.10">
    <property type="entry name" value="Leucine-rich Repeat Variant"/>
    <property type="match status" value="1"/>
</dbReference>
<keyword evidence="2" id="KW-1133">Transmembrane helix</keyword>
<dbReference type="AlphaFoldDB" id="A0A075AVF6"/>
<dbReference type="OrthoDB" id="39591at2759"/>
<protein>
    <recommendedName>
        <fullName evidence="3">RNA polymerase II assembly factor Rtp1 C-terminal domain-containing protein</fullName>
    </recommendedName>
</protein>
<dbReference type="HOGENOM" id="CLU_538790_0_0_1"/>
<dbReference type="InterPro" id="IPR019451">
    <property type="entry name" value="Rtp1_C1"/>
</dbReference>
<dbReference type="InterPro" id="IPR039600">
    <property type="entry name" value="TANGO6/Rtp1"/>
</dbReference>
<feature type="domain" description="RNA polymerase II assembly factor Rtp1 C-terminal" evidence="3">
    <location>
        <begin position="240"/>
        <end position="360"/>
    </location>
</feature>
<feature type="transmembrane region" description="Helical" evidence="2">
    <location>
        <begin position="12"/>
        <end position="33"/>
    </location>
</feature>
<reference evidence="4 5" key="1">
    <citation type="journal article" date="2013" name="Curr. Biol.">
        <title>Shared signatures of parasitism and phylogenomics unite Cryptomycota and microsporidia.</title>
        <authorList>
            <person name="James T.Y."/>
            <person name="Pelin A."/>
            <person name="Bonen L."/>
            <person name="Ahrendt S."/>
            <person name="Sain D."/>
            <person name="Corradi N."/>
            <person name="Stajich J.E."/>
        </authorList>
    </citation>
    <scope>NUCLEOTIDE SEQUENCE [LARGE SCALE GENOMIC DNA]</scope>
    <source>
        <strain evidence="4 5">CSF55</strain>
    </source>
</reference>
<dbReference type="GO" id="GO:0009306">
    <property type="term" value="P:protein secretion"/>
    <property type="evidence" value="ECO:0007669"/>
    <property type="project" value="TreeGrafter"/>
</dbReference>
<keyword evidence="5" id="KW-1185">Reference proteome</keyword>
<accession>A0A075AVF6</accession>
<proteinExistence type="inferred from homology"/>
<evidence type="ECO:0000313" key="5">
    <source>
        <dbReference type="Proteomes" id="UP000030755"/>
    </source>
</evidence>
<evidence type="ECO:0000259" key="3">
    <source>
        <dbReference type="Pfam" id="PF10363"/>
    </source>
</evidence>
<dbReference type="PANTHER" id="PTHR20959:SF1">
    <property type="entry name" value="TRANSPORT AND GOLGI ORGANIZATION PROTEIN 6 HOMOLOG"/>
    <property type="match status" value="1"/>
</dbReference>